<evidence type="ECO:0000313" key="3">
    <source>
        <dbReference type="Proteomes" id="UP000807504"/>
    </source>
</evidence>
<evidence type="ECO:0000256" key="1">
    <source>
        <dbReference type="SAM" id="MobiDB-lite"/>
    </source>
</evidence>
<dbReference type="Proteomes" id="UP000807504">
    <property type="component" value="Unassembled WGS sequence"/>
</dbReference>
<proteinExistence type="predicted"/>
<accession>A0A8T0F5J6</accession>
<keyword evidence="3" id="KW-1185">Reference proteome</keyword>
<comment type="caution">
    <text evidence="2">The sequence shown here is derived from an EMBL/GenBank/DDBJ whole genome shotgun (WGS) entry which is preliminary data.</text>
</comment>
<evidence type="ECO:0000313" key="2">
    <source>
        <dbReference type="EMBL" id="KAF8785588.1"/>
    </source>
</evidence>
<reference evidence="2" key="1">
    <citation type="journal article" date="2020" name="bioRxiv">
        <title>Chromosome-level reference genome of the European wasp spider Argiope bruennichi: a resource for studies on range expansion and evolutionary adaptation.</title>
        <authorList>
            <person name="Sheffer M.M."/>
            <person name="Hoppe A."/>
            <person name="Krehenwinkel H."/>
            <person name="Uhl G."/>
            <person name="Kuss A.W."/>
            <person name="Jensen L."/>
            <person name="Jensen C."/>
            <person name="Gillespie R.G."/>
            <person name="Hoff K.J."/>
            <person name="Prost S."/>
        </authorList>
    </citation>
    <scope>NUCLEOTIDE SEQUENCE</scope>
</reference>
<dbReference type="AlphaFoldDB" id="A0A8T0F5J6"/>
<feature type="region of interest" description="Disordered" evidence="1">
    <location>
        <begin position="433"/>
        <end position="484"/>
    </location>
</feature>
<name>A0A8T0F5J6_ARGBR</name>
<dbReference type="EMBL" id="JABXBU010000030">
    <property type="protein sequence ID" value="KAF8785588.1"/>
    <property type="molecule type" value="Genomic_DNA"/>
</dbReference>
<reference evidence="2" key="2">
    <citation type="submission" date="2020-06" db="EMBL/GenBank/DDBJ databases">
        <authorList>
            <person name="Sheffer M."/>
        </authorList>
    </citation>
    <scope>NUCLEOTIDE SEQUENCE</scope>
</reference>
<sequence length="484" mass="53955">MDVYLEGQWRQITSAAVEAERFVIQARRLGNTSHDGVSQVPKRRIQNRKSGYKNRMLSKRKGQILRTENNEIKILLEECIQLVSQEVLKDDTKLSQENVSPAAEAKTCNETQANLSSAVDSVHGTPGEGGETMKNLKNSSEYDVNLKVNEKGEILPLNGRSLENCDKVQEITFGEHGEMKQKSNLAIDSNTEHLTSNDRCDNLSVENQIPSTSSENCFSKVEKSIDAKPSHIPCENNAIKILLEECIQLVNQDVLPDDTKLSQENVSPVAEAKTCYETQAHLSSAVDSVHDTSEEGGDALDGEIATHVDSSIVGSFTEANKLSELNNDTPETVVCADIVSPNLEPSRELINEPAQEKNNFSTDTVFTSDESEEEDDLEESGEHCDGQGCTCDITLCIKKDNVEQVICFKPLPLSDIPKFPESKSKRRTYLQRLMGTRERSEENQNEIPQENKMDIAEINEIEREEMDIENEEMNENGAKNSSEK</sequence>
<feature type="compositionally biased region" description="Acidic residues" evidence="1">
    <location>
        <begin position="457"/>
        <end position="474"/>
    </location>
</feature>
<gene>
    <name evidence="2" type="ORF">HNY73_011106</name>
</gene>
<protein>
    <submittedName>
        <fullName evidence="2">Uncharacterized protein</fullName>
    </submittedName>
</protein>
<organism evidence="2 3">
    <name type="scientific">Argiope bruennichi</name>
    <name type="common">Wasp spider</name>
    <name type="synonym">Aranea bruennichi</name>
    <dbReference type="NCBI Taxonomy" id="94029"/>
    <lineage>
        <taxon>Eukaryota</taxon>
        <taxon>Metazoa</taxon>
        <taxon>Ecdysozoa</taxon>
        <taxon>Arthropoda</taxon>
        <taxon>Chelicerata</taxon>
        <taxon>Arachnida</taxon>
        <taxon>Araneae</taxon>
        <taxon>Araneomorphae</taxon>
        <taxon>Entelegynae</taxon>
        <taxon>Araneoidea</taxon>
        <taxon>Araneidae</taxon>
        <taxon>Argiope</taxon>
    </lineage>
</organism>